<feature type="domain" description="OmpR/PhoB-type" evidence="5">
    <location>
        <begin position="122"/>
        <end position="220"/>
    </location>
</feature>
<evidence type="ECO:0000256" key="1">
    <source>
        <dbReference type="ARBA" id="ARBA00023125"/>
    </source>
</evidence>
<reference evidence="7" key="1">
    <citation type="submission" date="2018-05" db="EMBL/GenBank/DDBJ databases">
        <authorList>
            <person name="Liu B.-T."/>
        </authorList>
    </citation>
    <scope>NUCLEOTIDE SEQUENCE [LARGE SCALE GENOMIC DNA]</scope>
    <source>
        <strain evidence="7">WD6-1</strain>
    </source>
</reference>
<dbReference type="Proteomes" id="UP000245168">
    <property type="component" value="Unassembled WGS sequence"/>
</dbReference>
<keyword evidence="2" id="KW-0597">Phosphoprotein</keyword>
<accession>A0A2U2BUX9</accession>
<evidence type="ECO:0000256" key="2">
    <source>
        <dbReference type="PROSITE-ProRule" id="PRU00169"/>
    </source>
</evidence>
<organism evidence="6 7">
    <name type="scientific">Marinicauda salina</name>
    <dbReference type="NCBI Taxonomy" id="2135793"/>
    <lineage>
        <taxon>Bacteria</taxon>
        <taxon>Pseudomonadati</taxon>
        <taxon>Pseudomonadota</taxon>
        <taxon>Alphaproteobacteria</taxon>
        <taxon>Maricaulales</taxon>
        <taxon>Maricaulaceae</taxon>
        <taxon>Marinicauda</taxon>
    </lineage>
</organism>
<sequence>MRILLIEDNRRMAELIAEGLERRGFGVDGAAGLAAADDHVAVTDYDAVVLDLGLPDGDGLEWLRALPADRAPVLILTARHTLSERVDGLDAGADDYLVKPAAIDEIAARLRAMLRRPGRRGPTVLTTGPVSLDPATREVRLSGAPMRLGRRETDLLELLMRRAGAVTPRETIEGALYGAEEAVTPNAVEAVASRLRRRLTEAGAGDMLHAVRGVGYYLGEPRP</sequence>
<dbReference type="GO" id="GO:0006355">
    <property type="term" value="P:regulation of DNA-templated transcription"/>
    <property type="evidence" value="ECO:0007669"/>
    <property type="project" value="InterPro"/>
</dbReference>
<evidence type="ECO:0000313" key="7">
    <source>
        <dbReference type="Proteomes" id="UP000245168"/>
    </source>
</evidence>
<keyword evidence="7" id="KW-1185">Reference proteome</keyword>
<protein>
    <submittedName>
        <fullName evidence="6">DNA-binding response regulator</fullName>
    </submittedName>
</protein>
<gene>
    <name evidence="6" type="ORF">DDZ18_09045</name>
</gene>
<dbReference type="OrthoDB" id="7191169at2"/>
<evidence type="ECO:0000259" key="4">
    <source>
        <dbReference type="PROSITE" id="PS50110"/>
    </source>
</evidence>
<dbReference type="Gene3D" id="1.10.10.10">
    <property type="entry name" value="Winged helix-like DNA-binding domain superfamily/Winged helix DNA-binding domain"/>
    <property type="match status" value="1"/>
</dbReference>
<dbReference type="EMBL" id="QEXV01000003">
    <property type="protein sequence ID" value="PWE17789.1"/>
    <property type="molecule type" value="Genomic_DNA"/>
</dbReference>
<dbReference type="CDD" id="cd00383">
    <property type="entry name" value="trans_reg_C"/>
    <property type="match status" value="1"/>
</dbReference>
<dbReference type="PROSITE" id="PS50110">
    <property type="entry name" value="RESPONSE_REGULATORY"/>
    <property type="match status" value="1"/>
</dbReference>
<dbReference type="SUPFAM" id="SSF52172">
    <property type="entry name" value="CheY-like"/>
    <property type="match status" value="1"/>
</dbReference>
<feature type="domain" description="Response regulatory" evidence="4">
    <location>
        <begin position="2"/>
        <end position="114"/>
    </location>
</feature>
<dbReference type="SMART" id="SM00862">
    <property type="entry name" value="Trans_reg_C"/>
    <property type="match status" value="1"/>
</dbReference>
<dbReference type="GO" id="GO:0000156">
    <property type="term" value="F:phosphorelay response regulator activity"/>
    <property type="evidence" value="ECO:0007669"/>
    <property type="project" value="TreeGrafter"/>
</dbReference>
<evidence type="ECO:0000259" key="5">
    <source>
        <dbReference type="PROSITE" id="PS51755"/>
    </source>
</evidence>
<dbReference type="Pfam" id="PF00486">
    <property type="entry name" value="Trans_reg_C"/>
    <property type="match status" value="1"/>
</dbReference>
<comment type="caution">
    <text evidence="6">The sequence shown here is derived from an EMBL/GenBank/DDBJ whole genome shotgun (WGS) entry which is preliminary data.</text>
</comment>
<dbReference type="SMART" id="SM00448">
    <property type="entry name" value="REC"/>
    <property type="match status" value="1"/>
</dbReference>
<dbReference type="AlphaFoldDB" id="A0A2U2BUX9"/>
<dbReference type="Pfam" id="PF00072">
    <property type="entry name" value="Response_reg"/>
    <property type="match status" value="1"/>
</dbReference>
<evidence type="ECO:0000313" key="6">
    <source>
        <dbReference type="EMBL" id="PWE17789.1"/>
    </source>
</evidence>
<dbReference type="GO" id="GO:0000976">
    <property type="term" value="F:transcription cis-regulatory region binding"/>
    <property type="evidence" value="ECO:0007669"/>
    <property type="project" value="TreeGrafter"/>
</dbReference>
<feature type="modified residue" description="4-aspartylphosphate" evidence="2">
    <location>
        <position position="51"/>
    </location>
</feature>
<dbReference type="InterPro" id="IPR001867">
    <property type="entry name" value="OmpR/PhoB-type_DNA-bd"/>
</dbReference>
<dbReference type="PANTHER" id="PTHR48111">
    <property type="entry name" value="REGULATOR OF RPOS"/>
    <property type="match status" value="1"/>
</dbReference>
<feature type="DNA-binding region" description="OmpR/PhoB-type" evidence="3">
    <location>
        <begin position="122"/>
        <end position="220"/>
    </location>
</feature>
<dbReference type="InterPro" id="IPR036388">
    <property type="entry name" value="WH-like_DNA-bd_sf"/>
</dbReference>
<dbReference type="GO" id="GO:0005829">
    <property type="term" value="C:cytosol"/>
    <property type="evidence" value="ECO:0007669"/>
    <property type="project" value="TreeGrafter"/>
</dbReference>
<proteinExistence type="predicted"/>
<evidence type="ECO:0000256" key="3">
    <source>
        <dbReference type="PROSITE-ProRule" id="PRU01091"/>
    </source>
</evidence>
<name>A0A2U2BUX9_9PROT</name>
<dbReference type="GO" id="GO:0032993">
    <property type="term" value="C:protein-DNA complex"/>
    <property type="evidence" value="ECO:0007669"/>
    <property type="project" value="TreeGrafter"/>
</dbReference>
<dbReference type="InterPro" id="IPR039420">
    <property type="entry name" value="WalR-like"/>
</dbReference>
<dbReference type="InterPro" id="IPR011006">
    <property type="entry name" value="CheY-like_superfamily"/>
</dbReference>
<dbReference type="Gene3D" id="6.10.250.690">
    <property type="match status" value="1"/>
</dbReference>
<dbReference type="InterPro" id="IPR001789">
    <property type="entry name" value="Sig_transdc_resp-reg_receiver"/>
</dbReference>
<dbReference type="Gene3D" id="3.40.50.2300">
    <property type="match status" value="1"/>
</dbReference>
<dbReference type="PROSITE" id="PS51755">
    <property type="entry name" value="OMPR_PHOB"/>
    <property type="match status" value="1"/>
</dbReference>
<keyword evidence="1 3" id="KW-0238">DNA-binding</keyword>
<dbReference type="RefSeq" id="WP_109253020.1">
    <property type="nucleotide sequence ID" value="NZ_QEXV01000003.1"/>
</dbReference>
<dbReference type="PANTHER" id="PTHR48111:SF36">
    <property type="entry name" value="TRANSCRIPTIONAL REGULATORY PROTEIN CUTR"/>
    <property type="match status" value="1"/>
</dbReference>